<dbReference type="PANTHER" id="PTHR46610">
    <property type="entry name" value="OS05G0181300 PROTEIN"/>
    <property type="match status" value="1"/>
</dbReference>
<feature type="transmembrane region" description="Helical" evidence="1">
    <location>
        <begin position="108"/>
        <end position="125"/>
    </location>
</feature>
<reference evidence="2 3" key="2">
    <citation type="submission" date="2024-10" db="EMBL/GenBank/DDBJ databases">
        <authorList>
            <person name="Ryan C."/>
        </authorList>
    </citation>
    <scope>NUCLEOTIDE SEQUENCE [LARGE SCALE GENOMIC DNA]</scope>
</reference>
<dbReference type="Proteomes" id="UP001497457">
    <property type="component" value="Chromosome 17b"/>
</dbReference>
<gene>
    <name evidence="2" type="ORF">URODEC1_LOCUS39271</name>
</gene>
<proteinExistence type="predicted"/>
<dbReference type="EMBL" id="OZ075127">
    <property type="protein sequence ID" value="CAL4952026.1"/>
    <property type="molecule type" value="Genomic_DNA"/>
</dbReference>
<feature type="transmembrane region" description="Helical" evidence="1">
    <location>
        <begin position="137"/>
        <end position="157"/>
    </location>
</feature>
<evidence type="ECO:0000313" key="3">
    <source>
        <dbReference type="Proteomes" id="UP001497457"/>
    </source>
</evidence>
<dbReference type="PANTHER" id="PTHR46610:SF20">
    <property type="entry name" value="OS05G0181300 PROTEIN"/>
    <property type="match status" value="1"/>
</dbReference>
<dbReference type="AlphaFoldDB" id="A0ABC8YZ70"/>
<dbReference type="Pfam" id="PF20100">
    <property type="entry name" value="DUF6490"/>
    <property type="match status" value="1"/>
</dbReference>
<keyword evidence="1" id="KW-0472">Membrane</keyword>
<accession>A0ABC8YZ70</accession>
<evidence type="ECO:0000256" key="1">
    <source>
        <dbReference type="SAM" id="Phobius"/>
    </source>
</evidence>
<keyword evidence="3" id="KW-1185">Reference proteome</keyword>
<organism evidence="2 3">
    <name type="scientific">Urochloa decumbens</name>
    <dbReference type="NCBI Taxonomy" id="240449"/>
    <lineage>
        <taxon>Eukaryota</taxon>
        <taxon>Viridiplantae</taxon>
        <taxon>Streptophyta</taxon>
        <taxon>Embryophyta</taxon>
        <taxon>Tracheophyta</taxon>
        <taxon>Spermatophyta</taxon>
        <taxon>Magnoliopsida</taxon>
        <taxon>Liliopsida</taxon>
        <taxon>Poales</taxon>
        <taxon>Poaceae</taxon>
        <taxon>PACMAD clade</taxon>
        <taxon>Panicoideae</taxon>
        <taxon>Panicodae</taxon>
        <taxon>Paniceae</taxon>
        <taxon>Melinidinae</taxon>
        <taxon>Urochloa</taxon>
    </lineage>
</organism>
<feature type="transmembrane region" description="Helical" evidence="1">
    <location>
        <begin position="75"/>
        <end position="96"/>
    </location>
</feature>
<name>A0ABC8YZ70_9POAL</name>
<dbReference type="InterPro" id="IPR045501">
    <property type="entry name" value="DUF6490"/>
</dbReference>
<reference evidence="3" key="1">
    <citation type="submission" date="2024-06" db="EMBL/GenBank/DDBJ databases">
        <authorList>
            <person name="Ryan C."/>
        </authorList>
    </citation>
    <scope>NUCLEOTIDE SEQUENCE [LARGE SCALE GENOMIC DNA]</scope>
</reference>
<evidence type="ECO:0000313" key="2">
    <source>
        <dbReference type="EMBL" id="CAL4952026.1"/>
    </source>
</evidence>
<keyword evidence="1" id="KW-1133">Transmembrane helix</keyword>
<protein>
    <submittedName>
        <fullName evidence="2">Uncharacterized protein</fullName>
    </submittedName>
</protein>
<feature type="transmembrane region" description="Helical" evidence="1">
    <location>
        <begin position="49"/>
        <end position="69"/>
    </location>
</feature>
<keyword evidence="1" id="KW-0812">Transmembrane</keyword>
<sequence length="184" mass="19579">MARQATGHRSLAYEHASTAHVQMARDDAYKQAVGPTSPQLTKKSSRLRVLLPYAACVVPAVAHLVRAVREREPRGLAFVAAAHGVLALLFVCLGRFEKASTAEARGRLRLWVWALSTALTGLFAGRVAPAMPPPLGLLVYGMAVLVSAGGFVLLFLCDAGDDGAASGLETHEKSQNKNSKVSEF</sequence>